<name>A0A840V814_9BACT</name>
<feature type="binding site" evidence="7">
    <location>
        <position position="109"/>
    </location>
    <ligand>
        <name>substrate</name>
    </ligand>
</feature>
<feature type="active site" description="Proton acceptor" evidence="6">
    <location>
        <position position="30"/>
    </location>
</feature>
<gene>
    <name evidence="9" type="ORF">HNR46_000130</name>
</gene>
<dbReference type="Proteomes" id="UP000557717">
    <property type="component" value="Unassembled WGS sequence"/>
</dbReference>
<sequence>MMKCAFLMGVLSLNGVQAQNSWQRVPRVHDPSTVVRERGDAWCFTTGNGIGVLKQDGKEWSFAGTVFPQDEMPAWHRELVPGNEGHLWAPDVIESKHGWWLYYSVSTFGKNQSAIGLASRRHLGAGTDEEPWKDEGVVITSGSGDRFNAIDPAVIETGNELWMSFGSFWDGIQLVELDRETGLRKHPDRPSYSLANAPEIEAPFIHEESGWYYLFVNWGKCCRGVDSTYEIRVGRSKKITGPYLDQDGTPMTQGGGSLVLGTRGRYIGPGHASILEKSRRQWLVHHYYDGEDRGRSKLRLLPLVWKEGWPVVEDA</sequence>
<evidence type="ECO:0000256" key="5">
    <source>
        <dbReference type="PIRNR" id="PIRNR026534"/>
    </source>
</evidence>
<feature type="binding site" evidence="7">
    <location>
        <begin position="167"/>
        <end position="169"/>
    </location>
    <ligand>
        <name>substrate</name>
    </ligand>
</feature>
<feature type="binding site" evidence="7">
    <location>
        <position position="30"/>
    </location>
    <ligand>
        <name>substrate</name>
    </ligand>
</feature>
<comment type="pathway">
    <text evidence="1 5">Glycan metabolism; L-arabinan degradation.</text>
</comment>
<evidence type="ECO:0000256" key="7">
    <source>
        <dbReference type="PIRSR" id="PIRSR026534-2"/>
    </source>
</evidence>
<evidence type="ECO:0000313" key="9">
    <source>
        <dbReference type="EMBL" id="MBB5349909.1"/>
    </source>
</evidence>
<dbReference type="EMBL" id="JACHFD010000001">
    <property type="protein sequence ID" value="MBB5349909.1"/>
    <property type="molecule type" value="Genomic_DNA"/>
</dbReference>
<proteinExistence type="inferred from homology"/>
<dbReference type="InterPro" id="IPR050727">
    <property type="entry name" value="GH43_arabinanases"/>
</dbReference>
<comment type="similarity">
    <text evidence="2 5">Belongs to the glycosyl hydrolase 43 family.</text>
</comment>
<evidence type="ECO:0000256" key="1">
    <source>
        <dbReference type="ARBA" id="ARBA00004834"/>
    </source>
</evidence>
<accession>A0A840V814</accession>
<dbReference type="Pfam" id="PF04616">
    <property type="entry name" value="Glyco_hydro_43"/>
    <property type="match status" value="1"/>
</dbReference>
<evidence type="ECO:0000256" key="2">
    <source>
        <dbReference type="ARBA" id="ARBA00009865"/>
    </source>
</evidence>
<reference evidence="9 10" key="1">
    <citation type="submission" date="2020-08" db="EMBL/GenBank/DDBJ databases">
        <title>Genomic Encyclopedia of Type Strains, Phase IV (KMG-IV): sequencing the most valuable type-strain genomes for metagenomic binning, comparative biology and taxonomic classification.</title>
        <authorList>
            <person name="Goeker M."/>
        </authorList>
    </citation>
    <scope>NUCLEOTIDE SEQUENCE [LARGE SCALE GENOMIC DNA]</scope>
    <source>
        <strain evidence="9 10">YC6886</strain>
    </source>
</reference>
<dbReference type="PANTHER" id="PTHR43301:SF3">
    <property type="entry name" value="ARABINAN ENDO-1,5-ALPHA-L-ARABINOSIDASE A-RELATED"/>
    <property type="match status" value="1"/>
</dbReference>
<keyword evidence="3 5" id="KW-0378">Hydrolase</keyword>
<evidence type="ECO:0000256" key="3">
    <source>
        <dbReference type="ARBA" id="ARBA00022801"/>
    </source>
</evidence>
<evidence type="ECO:0000256" key="6">
    <source>
        <dbReference type="PIRSR" id="PIRSR026534-1"/>
    </source>
</evidence>
<dbReference type="GO" id="GO:0046558">
    <property type="term" value="F:arabinan endo-1,5-alpha-L-arabinosidase activity"/>
    <property type="evidence" value="ECO:0007669"/>
    <property type="project" value="UniProtKB-EC"/>
</dbReference>
<dbReference type="SUPFAM" id="SSF75005">
    <property type="entry name" value="Arabinanase/levansucrase/invertase"/>
    <property type="match status" value="1"/>
</dbReference>
<feature type="site" description="Important for substrate recognition" evidence="8">
    <location>
        <position position="271"/>
    </location>
</feature>
<dbReference type="PANTHER" id="PTHR43301">
    <property type="entry name" value="ARABINAN ENDO-1,5-ALPHA-L-ARABINOSIDASE"/>
    <property type="match status" value="1"/>
</dbReference>
<feature type="binding site" evidence="7">
    <location>
        <begin position="148"/>
        <end position="151"/>
    </location>
    <ligand>
        <name>substrate</name>
    </ligand>
</feature>
<dbReference type="InterPro" id="IPR006710">
    <property type="entry name" value="Glyco_hydro_43"/>
</dbReference>
<dbReference type="UniPathway" id="UPA00667"/>
<keyword evidence="4 5" id="KW-0326">Glycosidase</keyword>
<dbReference type="AlphaFoldDB" id="A0A840V814"/>
<dbReference type="InterPro" id="IPR016840">
    <property type="entry name" value="Glyco_hydro_43_endo_a_Ara-ase"/>
</dbReference>
<comment type="caution">
    <text evidence="9">The sequence shown here is derived from an EMBL/GenBank/DDBJ whole genome shotgun (WGS) entry which is preliminary data.</text>
</comment>
<feature type="active site" description="Proton donor" evidence="6">
    <location>
        <position position="201"/>
    </location>
</feature>
<dbReference type="CDD" id="cd08998">
    <property type="entry name" value="GH43_Arb43a-like"/>
    <property type="match status" value="1"/>
</dbReference>
<protein>
    <submittedName>
        <fullName evidence="9">Arabinan endo-1,5-alpha-L-arabinosidase</fullName>
        <ecNumber evidence="9">3.2.1.99</ecNumber>
    </submittedName>
</protein>
<dbReference type="EC" id="3.2.1.99" evidence="9"/>
<dbReference type="GO" id="GO:0031222">
    <property type="term" value="P:arabinan catabolic process"/>
    <property type="evidence" value="ECO:0007669"/>
    <property type="project" value="UniProtKB-UniPathway"/>
</dbReference>
<keyword evidence="10" id="KW-1185">Reference proteome</keyword>
<dbReference type="Gene3D" id="2.115.10.20">
    <property type="entry name" value="Glycosyl hydrolase domain, family 43"/>
    <property type="match status" value="1"/>
</dbReference>
<evidence type="ECO:0000256" key="4">
    <source>
        <dbReference type="ARBA" id="ARBA00023295"/>
    </source>
</evidence>
<dbReference type="InterPro" id="IPR023296">
    <property type="entry name" value="Glyco_hydro_beta-prop_sf"/>
</dbReference>
<dbReference type="RefSeq" id="WP_221284942.1">
    <property type="nucleotide sequence ID" value="NZ_JACHFD010000001.1"/>
</dbReference>
<organism evidence="9 10">
    <name type="scientific">Haloferula luteola</name>
    <dbReference type="NCBI Taxonomy" id="595692"/>
    <lineage>
        <taxon>Bacteria</taxon>
        <taxon>Pseudomonadati</taxon>
        <taxon>Verrucomicrobiota</taxon>
        <taxon>Verrucomicrobiia</taxon>
        <taxon>Verrucomicrobiales</taxon>
        <taxon>Verrucomicrobiaceae</taxon>
        <taxon>Haloferula</taxon>
    </lineage>
</organism>
<feature type="site" description="Important for catalytic activity, responsible for pKa modulation of the active site Glu and correct orientation of both the proton donor and substrate" evidence="8">
    <location>
        <position position="151"/>
    </location>
</feature>
<evidence type="ECO:0000313" key="10">
    <source>
        <dbReference type="Proteomes" id="UP000557717"/>
    </source>
</evidence>
<dbReference type="PIRSF" id="PIRSF026534">
    <property type="entry name" value="Endo_alpha-L-arabinosidase"/>
    <property type="match status" value="1"/>
</dbReference>
<evidence type="ECO:0000256" key="8">
    <source>
        <dbReference type="PIRSR" id="PIRSR026534-3"/>
    </source>
</evidence>